<proteinExistence type="predicted"/>
<comment type="caution">
    <text evidence="2">The sequence shown here is derived from an EMBL/GenBank/DDBJ whole genome shotgun (WGS) entry which is preliminary data.</text>
</comment>
<organism evidence="2 3">
    <name type="scientific">Streptomyces rhizosphaericus</name>
    <dbReference type="NCBI Taxonomy" id="114699"/>
    <lineage>
        <taxon>Bacteria</taxon>
        <taxon>Bacillati</taxon>
        <taxon>Actinomycetota</taxon>
        <taxon>Actinomycetes</taxon>
        <taxon>Kitasatosporales</taxon>
        <taxon>Streptomycetaceae</taxon>
        <taxon>Streptomyces</taxon>
        <taxon>Streptomyces violaceusniger group</taxon>
    </lineage>
</organism>
<evidence type="ECO:0000313" key="2">
    <source>
        <dbReference type="EMBL" id="GAA0915096.1"/>
    </source>
</evidence>
<gene>
    <name evidence="2" type="ORF">GCM10009575_002040</name>
</gene>
<reference evidence="2 3" key="1">
    <citation type="journal article" date="2019" name="Int. J. Syst. Evol. Microbiol.">
        <title>The Global Catalogue of Microorganisms (GCM) 10K type strain sequencing project: providing services to taxonomists for standard genome sequencing and annotation.</title>
        <authorList>
            <consortium name="The Broad Institute Genomics Platform"/>
            <consortium name="The Broad Institute Genome Sequencing Center for Infectious Disease"/>
            <person name="Wu L."/>
            <person name="Ma J."/>
        </authorList>
    </citation>
    <scope>NUCLEOTIDE SEQUENCE [LARGE SCALE GENOMIC DNA]</scope>
    <source>
        <strain evidence="2 3">JCM 11444</strain>
    </source>
</reference>
<dbReference type="Proteomes" id="UP001500418">
    <property type="component" value="Unassembled WGS sequence"/>
</dbReference>
<evidence type="ECO:0000256" key="1">
    <source>
        <dbReference type="SAM" id="MobiDB-lite"/>
    </source>
</evidence>
<evidence type="ECO:0000313" key="3">
    <source>
        <dbReference type="Proteomes" id="UP001500418"/>
    </source>
</evidence>
<dbReference type="EMBL" id="BAAAID010000001">
    <property type="protein sequence ID" value="GAA0915096.1"/>
    <property type="molecule type" value="Genomic_DNA"/>
</dbReference>
<sequence length="63" mass="6602">MTAVRRVLGSGPQEPLAAPATTSPYRKGAHEADLDAGLPTVQLPDLGDLRNRGVLGAPGRREQ</sequence>
<accession>A0ABN1NSE4</accession>
<name>A0ABN1NSE4_9ACTN</name>
<protein>
    <submittedName>
        <fullName evidence="2">Uncharacterized protein</fullName>
    </submittedName>
</protein>
<feature type="region of interest" description="Disordered" evidence="1">
    <location>
        <begin position="1"/>
        <end position="63"/>
    </location>
</feature>
<keyword evidence="3" id="KW-1185">Reference proteome</keyword>